<evidence type="ECO:0000313" key="1">
    <source>
        <dbReference type="EMBL" id="PON99771.1"/>
    </source>
</evidence>
<dbReference type="EMBL" id="JXTC01000017">
    <property type="protein sequence ID" value="PON99771.1"/>
    <property type="molecule type" value="Genomic_DNA"/>
</dbReference>
<keyword evidence="2" id="KW-1185">Reference proteome</keyword>
<comment type="caution">
    <text evidence="1">The sequence shown here is derived from an EMBL/GenBank/DDBJ whole genome shotgun (WGS) entry which is preliminary data.</text>
</comment>
<accession>A0A2P5FPP3</accession>
<reference evidence="2" key="1">
    <citation type="submission" date="2016-06" db="EMBL/GenBank/DDBJ databases">
        <title>Parallel loss of symbiosis genes in relatives of nitrogen-fixing non-legume Parasponia.</title>
        <authorList>
            <person name="Van Velzen R."/>
            <person name="Holmer R."/>
            <person name="Bu F."/>
            <person name="Rutten L."/>
            <person name="Van Zeijl A."/>
            <person name="Liu W."/>
            <person name="Santuari L."/>
            <person name="Cao Q."/>
            <person name="Sharma T."/>
            <person name="Shen D."/>
            <person name="Roswanjaya Y."/>
            <person name="Wardhani T."/>
            <person name="Kalhor M.S."/>
            <person name="Jansen J."/>
            <person name="Van den Hoogen J."/>
            <person name="Gungor B."/>
            <person name="Hartog M."/>
            <person name="Hontelez J."/>
            <person name="Verver J."/>
            <person name="Yang W.-C."/>
            <person name="Schijlen E."/>
            <person name="Repin R."/>
            <person name="Schilthuizen M."/>
            <person name="Schranz E."/>
            <person name="Heidstra R."/>
            <person name="Miyata K."/>
            <person name="Fedorova E."/>
            <person name="Kohlen W."/>
            <person name="Bisseling T."/>
            <person name="Smit S."/>
            <person name="Geurts R."/>
        </authorList>
    </citation>
    <scope>NUCLEOTIDE SEQUENCE [LARGE SCALE GENOMIC DNA]</scope>
    <source>
        <strain evidence="2">cv. RG33-2</strain>
    </source>
</reference>
<dbReference type="InParanoid" id="A0A2P5FPP3"/>
<evidence type="ECO:0000313" key="2">
    <source>
        <dbReference type="Proteomes" id="UP000237000"/>
    </source>
</evidence>
<dbReference type="Proteomes" id="UP000237000">
    <property type="component" value="Unassembled WGS sequence"/>
</dbReference>
<gene>
    <name evidence="1" type="ORF">TorRG33x02_045360</name>
</gene>
<proteinExistence type="predicted"/>
<organism evidence="1 2">
    <name type="scientific">Trema orientale</name>
    <name type="common">Charcoal tree</name>
    <name type="synonym">Celtis orientalis</name>
    <dbReference type="NCBI Taxonomy" id="63057"/>
    <lineage>
        <taxon>Eukaryota</taxon>
        <taxon>Viridiplantae</taxon>
        <taxon>Streptophyta</taxon>
        <taxon>Embryophyta</taxon>
        <taxon>Tracheophyta</taxon>
        <taxon>Spermatophyta</taxon>
        <taxon>Magnoliopsida</taxon>
        <taxon>eudicotyledons</taxon>
        <taxon>Gunneridae</taxon>
        <taxon>Pentapetalae</taxon>
        <taxon>rosids</taxon>
        <taxon>fabids</taxon>
        <taxon>Rosales</taxon>
        <taxon>Cannabaceae</taxon>
        <taxon>Trema</taxon>
    </lineage>
</organism>
<name>A0A2P5FPP3_TREOI</name>
<protein>
    <submittedName>
        <fullName evidence="1">Uncharacterized protein</fullName>
    </submittedName>
</protein>
<dbReference type="AlphaFoldDB" id="A0A2P5FPP3"/>
<sequence>MAGGRATTSNDDPILLWCVEVGWLGCWYTNKPPVISEEMATFGAEKHGHVVVSGHFSKFDEFGVLKSNF</sequence>